<organism evidence="1 2">
    <name type="scientific">Pseudocercospora musae</name>
    <dbReference type="NCBI Taxonomy" id="113226"/>
    <lineage>
        <taxon>Eukaryota</taxon>
        <taxon>Fungi</taxon>
        <taxon>Dikarya</taxon>
        <taxon>Ascomycota</taxon>
        <taxon>Pezizomycotina</taxon>
        <taxon>Dothideomycetes</taxon>
        <taxon>Dothideomycetidae</taxon>
        <taxon>Mycosphaerellales</taxon>
        <taxon>Mycosphaerellaceae</taxon>
        <taxon>Pseudocercospora</taxon>
    </lineage>
</organism>
<dbReference type="AlphaFoldDB" id="A0A139I4R8"/>
<reference evidence="1 2" key="1">
    <citation type="submission" date="2015-07" db="EMBL/GenBank/DDBJ databases">
        <title>Comparative genomics of the Sigatoka disease complex on banana suggests a link between parallel evolutionary changes in Pseudocercospora fijiensis and Pseudocercospora eumusae and increased virulence on the banana host.</title>
        <authorList>
            <person name="Chang T.-C."/>
            <person name="Salvucci A."/>
            <person name="Crous P.W."/>
            <person name="Stergiopoulos I."/>
        </authorList>
    </citation>
    <scope>NUCLEOTIDE SEQUENCE [LARGE SCALE GENOMIC DNA]</scope>
    <source>
        <strain evidence="1 2">CBS 116634</strain>
    </source>
</reference>
<dbReference type="EMBL" id="LFZO01000311">
    <property type="protein sequence ID" value="KXT09728.1"/>
    <property type="molecule type" value="Genomic_DNA"/>
</dbReference>
<gene>
    <name evidence="1" type="ORF">AC579_10000</name>
</gene>
<accession>A0A139I4R8</accession>
<sequence length="96" mass="10525">MLVDWWRVSSSIPGHGFCTAAARLVFCVSSIVKARALERAYSRTWSGNSTAISSLRNARLPAATFKSLPLSARNLSRSRFWFNTSLLLNLYAGGAS</sequence>
<comment type="caution">
    <text evidence="1">The sequence shown here is derived from an EMBL/GenBank/DDBJ whole genome shotgun (WGS) entry which is preliminary data.</text>
</comment>
<proteinExistence type="predicted"/>
<keyword evidence="2" id="KW-1185">Reference proteome</keyword>
<evidence type="ECO:0000313" key="2">
    <source>
        <dbReference type="Proteomes" id="UP000073492"/>
    </source>
</evidence>
<protein>
    <submittedName>
        <fullName evidence="1">Uncharacterized protein</fullName>
    </submittedName>
</protein>
<dbReference type="Proteomes" id="UP000073492">
    <property type="component" value="Unassembled WGS sequence"/>
</dbReference>
<name>A0A139I4R8_9PEZI</name>
<evidence type="ECO:0000313" key="1">
    <source>
        <dbReference type="EMBL" id="KXT09728.1"/>
    </source>
</evidence>